<reference evidence="5" key="1">
    <citation type="submission" date="2021-08" db="EMBL/GenBank/DDBJ databases">
        <authorList>
            <person name="Misof B."/>
            <person name="Oliver O."/>
            <person name="Podsiadlowski L."/>
            <person name="Donath A."/>
            <person name="Peters R."/>
            <person name="Mayer C."/>
            <person name="Rust J."/>
            <person name="Gunkel S."/>
            <person name="Lesny P."/>
            <person name="Martin S."/>
            <person name="Oeyen J.P."/>
            <person name="Petersen M."/>
            <person name="Panagiotis P."/>
            <person name="Wilbrandt J."/>
            <person name="Tanja T."/>
        </authorList>
    </citation>
    <scope>NUCLEOTIDE SEQUENCE</scope>
    <source>
        <strain evidence="5">GBR_01_08_01A</strain>
        <tissue evidence="5">Thorax + abdomen</tissue>
    </source>
</reference>
<evidence type="ECO:0000313" key="5">
    <source>
        <dbReference type="EMBL" id="KAK2588472.1"/>
    </source>
</evidence>
<evidence type="ECO:0000256" key="2">
    <source>
        <dbReference type="ARBA" id="ARBA00022737"/>
    </source>
</evidence>
<dbReference type="GO" id="GO:0080008">
    <property type="term" value="C:Cul4-RING E3 ubiquitin ligase complex"/>
    <property type="evidence" value="ECO:0007669"/>
    <property type="project" value="TreeGrafter"/>
</dbReference>
<dbReference type="SMART" id="SM00320">
    <property type="entry name" value="WD40"/>
    <property type="match status" value="6"/>
</dbReference>
<feature type="compositionally biased region" description="Acidic residues" evidence="4">
    <location>
        <begin position="646"/>
        <end position="658"/>
    </location>
</feature>
<dbReference type="InterPro" id="IPR045151">
    <property type="entry name" value="DCAF8"/>
</dbReference>
<dbReference type="GO" id="GO:0005737">
    <property type="term" value="C:cytoplasm"/>
    <property type="evidence" value="ECO:0007669"/>
    <property type="project" value="TreeGrafter"/>
</dbReference>
<feature type="repeat" description="WD" evidence="3">
    <location>
        <begin position="535"/>
        <end position="564"/>
    </location>
</feature>
<name>A0AAD9RYV0_9HYME</name>
<protein>
    <recommendedName>
        <fullName evidence="7">WD and tetratricopeptide repeats protein 1</fullName>
    </recommendedName>
</protein>
<feature type="region of interest" description="Disordered" evidence="4">
    <location>
        <begin position="644"/>
        <end position="671"/>
    </location>
</feature>
<feature type="repeat" description="WD" evidence="3">
    <location>
        <begin position="565"/>
        <end position="597"/>
    </location>
</feature>
<keyword evidence="1 3" id="KW-0853">WD repeat</keyword>
<evidence type="ECO:0008006" key="7">
    <source>
        <dbReference type="Google" id="ProtNLM"/>
    </source>
</evidence>
<dbReference type="SUPFAM" id="SSF50978">
    <property type="entry name" value="WD40 repeat-like"/>
    <property type="match status" value="1"/>
</dbReference>
<evidence type="ECO:0000313" key="6">
    <source>
        <dbReference type="Proteomes" id="UP001258017"/>
    </source>
</evidence>
<reference evidence="5" key="2">
    <citation type="journal article" date="2023" name="Commun. Biol.">
        <title>Intrasexual cuticular hydrocarbon dimorphism in a wasp sheds light on hydrocarbon biosynthesis genes in Hymenoptera.</title>
        <authorList>
            <person name="Moris V.C."/>
            <person name="Podsiadlowski L."/>
            <person name="Martin S."/>
            <person name="Oeyen J.P."/>
            <person name="Donath A."/>
            <person name="Petersen M."/>
            <person name="Wilbrandt J."/>
            <person name="Misof B."/>
            <person name="Liedtke D."/>
            <person name="Thamm M."/>
            <person name="Scheiner R."/>
            <person name="Schmitt T."/>
            <person name="Niehuis O."/>
        </authorList>
    </citation>
    <scope>NUCLEOTIDE SEQUENCE</scope>
    <source>
        <strain evidence="5">GBR_01_08_01A</strain>
    </source>
</reference>
<dbReference type="PANTHER" id="PTHR15574">
    <property type="entry name" value="WD REPEAT DOMAIN-CONTAINING FAMILY"/>
    <property type="match status" value="1"/>
</dbReference>
<dbReference type="InterPro" id="IPR011990">
    <property type="entry name" value="TPR-like_helical_dom_sf"/>
</dbReference>
<dbReference type="SUPFAM" id="SSF48452">
    <property type="entry name" value="TPR-like"/>
    <property type="match status" value="1"/>
</dbReference>
<dbReference type="PROSITE" id="PS50294">
    <property type="entry name" value="WD_REPEATS_REGION"/>
    <property type="match status" value="1"/>
</dbReference>
<dbReference type="InterPro" id="IPR015943">
    <property type="entry name" value="WD40/YVTN_repeat-like_dom_sf"/>
</dbReference>
<keyword evidence="6" id="KW-1185">Reference proteome</keyword>
<organism evidence="5 6">
    <name type="scientific">Odynerus spinipes</name>
    <dbReference type="NCBI Taxonomy" id="1348599"/>
    <lineage>
        <taxon>Eukaryota</taxon>
        <taxon>Metazoa</taxon>
        <taxon>Ecdysozoa</taxon>
        <taxon>Arthropoda</taxon>
        <taxon>Hexapoda</taxon>
        <taxon>Insecta</taxon>
        <taxon>Pterygota</taxon>
        <taxon>Neoptera</taxon>
        <taxon>Endopterygota</taxon>
        <taxon>Hymenoptera</taxon>
        <taxon>Apocrita</taxon>
        <taxon>Aculeata</taxon>
        <taxon>Vespoidea</taxon>
        <taxon>Vespidae</taxon>
        <taxon>Eumeninae</taxon>
        <taxon>Odynerus</taxon>
    </lineage>
</organism>
<evidence type="ECO:0000256" key="1">
    <source>
        <dbReference type="ARBA" id="ARBA00022574"/>
    </source>
</evidence>
<evidence type="ECO:0000256" key="3">
    <source>
        <dbReference type="PROSITE-ProRule" id="PRU00221"/>
    </source>
</evidence>
<dbReference type="Pfam" id="PF14559">
    <property type="entry name" value="TPR_19"/>
    <property type="match status" value="1"/>
</dbReference>
<feature type="repeat" description="WD" evidence="3">
    <location>
        <begin position="55"/>
        <end position="87"/>
    </location>
</feature>
<accession>A0AAD9RYV0</accession>
<dbReference type="AlphaFoldDB" id="A0AAD9RYV0"/>
<proteinExistence type="predicted"/>
<dbReference type="Gene3D" id="1.25.40.10">
    <property type="entry name" value="Tetratricopeptide repeat domain"/>
    <property type="match status" value="1"/>
</dbReference>
<comment type="caution">
    <text evidence="5">The sequence shown here is derived from an EMBL/GenBank/DDBJ whole genome shotgun (WGS) entry which is preliminary data.</text>
</comment>
<dbReference type="SMART" id="SM00028">
    <property type="entry name" value="TPR"/>
    <property type="match status" value="3"/>
</dbReference>
<keyword evidence="2" id="KW-0677">Repeat</keyword>
<dbReference type="Pfam" id="PF00400">
    <property type="entry name" value="WD40"/>
    <property type="match status" value="4"/>
</dbReference>
<dbReference type="Proteomes" id="UP001258017">
    <property type="component" value="Unassembled WGS sequence"/>
</dbReference>
<dbReference type="EMBL" id="JAIFRP010000006">
    <property type="protein sequence ID" value="KAK2588472.1"/>
    <property type="molecule type" value="Genomic_DNA"/>
</dbReference>
<dbReference type="GO" id="GO:0045717">
    <property type="term" value="P:negative regulation of fatty acid biosynthetic process"/>
    <property type="evidence" value="ECO:0007669"/>
    <property type="project" value="TreeGrafter"/>
</dbReference>
<dbReference type="Gene3D" id="2.130.10.10">
    <property type="entry name" value="YVTN repeat-like/Quinoprotein amine dehydrogenase"/>
    <property type="match status" value="2"/>
</dbReference>
<sequence length="671" mass="76403">MYKTSIEVHEEREKDHRVVDLVRRREIQESITHTISQKLHVTEDLILRLGLEKELNGHSGCVNCLEWDETGRILASASDDTNIILWDPFRYEKKTVIHTGHRGNIFSAKFMPKTNNNVLVSGAADCKVRVHDLTLTEPILACNCHVGRVKRIATIGSMPSLFWTVAEDGLVLQYDIRAPHRCENDEPNVLINLVNHMGRIAEGKCISINPKRPELIAIGANDAYIRMYDRRMIKLSQLPNVSPHTDWERHVNFIRGGGGDPEDNIPLGCAQYFIAGHLRSRPRGSNRSLTATYLTFSADGNELLVNMGGEQIYLYDVNDTKNSKIFQSYNTNTNSETNEIDNERDTKSRKYLASKNIKTLPHHVEELKRLANEGFEQQKYTIAINLYNKAIAYCPTAAVLFANRAAAFMKRAWDGDTYAALRDCRATLLLDPQHVKAHFRLARCLFDLNRSVEAEEIIKNFLRKFPEYASNSACKALKMDIKEAIDSGRDFNSSEPDLSQISDYEKEWRKNTIDYKMRFCGHCNTTTDIKEANFFGNNGQYIVAGSDDGSFFIWDRNTTNIVRVLRGDDRIVNCLQPHPSICLLATSGIDPVIRLWSPLPEDGSTNDREIKNLEDAASANQIRMNRDPFELMLMNMGYRFPVAESNENEPNEENDDQNDQPIVHPLNCRTS</sequence>
<evidence type="ECO:0000256" key="4">
    <source>
        <dbReference type="SAM" id="MobiDB-lite"/>
    </source>
</evidence>
<dbReference type="PANTHER" id="PTHR15574:SF40">
    <property type="entry name" value="WD AND TETRATRICOPEPTIDE REPEATS PROTEIN 1"/>
    <property type="match status" value="1"/>
</dbReference>
<dbReference type="InterPro" id="IPR001680">
    <property type="entry name" value="WD40_rpt"/>
</dbReference>
<dbReference type="PROSITE" id="PS50082">
    <property type="entry name" value="WD_REPEATS_2"/>
    <property type="match status" value="3"/>
</dbReference>
<dbReference type="InterPro" id="IPR019734">
    <property type="entry name" value="TPR_rpt"/>
</dbReference>
<gene>
    <name evidence="5" type="ORF">KPH14_004455</name>
</gene>
<dbReference type="InterPro" id="IPR036322">
    <property type="entry name" value="WD40_repeat_dom_sf"/>
</dbReference>